<gene>
    <name evidence="9" type="ORF">A7C91_05255</name>
</gene>
<dbReference type="InterPro" id="IPR037294">
    <property type="entry name" value="ABC_BtuC-like"/>
</dbReference>
<dbReference type="PANTHER" id="PTHR30472:SF70">
    <property type="entry name" value="MOLYBDATE IMPORT SYSTEM PERMEASE PROTEIN MOLB"/>
    <property type="match status" value="1"/>
</dbReference>
<feature type="transmembrane region" description="Helical" evidence="8">
    <location>
        <begin position="252"/>
        <end position="274"/>
    </location>
</feature>
<keyword evidence="5 8" id="KW-0812">Transmembrane</keyword>
<dbReference type="PANTHER" id="PTHR30472">
    <property type="entry name" value="FERRIC ENTEROBACTIN TRANSPORT SYSTEM PERMEASE PROTEIN"/>
    <property type="match status" value="1"/>
</dbReference>
<dbReference type="RefSeq" id="WP_068665537.1">
    <property type="nucleotide sequence ID" value="NZ_CP015520.1"/>
</dbReference>
<comment type="similarity">
    <text evidence="2">Belongs to the binding-protein-dependent transport system permease family. FecCD subfamily.</text>
</comment>
<dbReference type="KEGG" id="tpie:A7C91_05255"/>
<keyword evidence="7 8" id="KW-0472">Membrane</keyword>
<feature type="transmembrane region" description="Helical" evidence="8">
    <location>
        <begin position="212"/>
        <end position="231"/>
    </location>
</feature>
<dbReference type="GO" id="GO:0022857">
    <property type="term" value="F:transmembrane transporter activity"/>
    <property type="evidence" value="ECO:0007669"/>
    <property type="project" value="InterPro"/>
</dbReference>
<name>A0A172WGW8_9EURY</name>
<evidence type="ECO:0000256" key="1">
    <source>
        <dbReference type="ARBA" id="ARBA00004651"/>
    </source>
</evidence>
<evidence type="ECO:0000256" key="2">
    <source>
        <dbReference type="ARBA" id="ARBA00007935"/>
    </source>
</evidence>
<keyword evidence="3" id="KW-0813">Transport</keyword>
<dbReference type="Proteomes" id="UP000076969">
    <property type="component" value="Chromosome"/>
</dbReference>
<keyword evidence="4" id="KW-1003">Cell membrane</keyword>
<dbReference type="CDD" id="cd06550">
    <property type="entry name" value="TM_ABC_iron-siderophores_like"/>
    <property type="match status" value="1"/>
</dbReference>
<dbReference type="AlphaFoldDB" id="A0A172WGW8"/>
<evidence type="ECO:0000313" key="9">
    <source>
        <dbReference type="EMBL" id="ANF22640.1"/>
    </source>
</evidence>
<organism evidence="9 10">
    <name type="scientific">Thermococcus piezophilus</name>
    <dbReference type="NCBI Taxonomy" id="1712654"/>
    <lineage>
        <taxon>Archaea</taxon>
        <taxon>Methanobacteriati</taxon>
        <taxon>Methanobacteriota</taxon>
        <taxon>Thermococci</taxon>
        <taxon>Thermococcales</taxon>
        <taxon>Thermococcaceae</taxon>
        <taxon>Thermococcus</taxon>
    </lineage>
</organism>
<dbReference type="STRING" id="1712654.A7C91_05255"/>
<feature type="transmembrane region" description="Helical" evidence="8">
    <location>
        <begin position="159"/>
        <end position="182"/>
    </location>
</feature>
<dbReference type="FunFam" id="1.10.3470.10:FF:000001">
    <property type="entry name" value="Vitamin B12 ABC transporter permease BtuC"/>
    <property type="match status" value="1"/>
</dbReference>
<evidence type="ECO:0000256" key="5">
    <source>
        <dbReference type="ARBA" id="ARBA00022692"/>
    </source>
</evidence>
<dbReference type="OrthoDB" id="57034at2157"/>
<dbReference type="GO" id="GO:0033214">
    <property type="term" value="P:siderophore-iron import into cell"/>
    <property type="evidence" value="ECO:0007669"/>
    <property type="project" value="TreeGrafter"/>
</dbReference>
<feature type="transmembrane region" description="Helical" evidence="8">
    <location>
        <begin position="319"/>
        <end position="339"/>
    </location>
</feature>
<feature type="transmembrane region" description="Helical" evidence="8">
    <location>
        <begin position="294"/>
        <end position="312"/>
    </location>
</feature>
<dbReference type="SUPFAM" id="SSF81345">
    <property type="entry name" value="ABC transporter involved in vitamin B12 uptake, BtuC"/>
    <property type="match status" value="1"/>
</dbReference>
<protein>
    <submittedName>
        <fullName evidence="9">Iron transporter</fullName>
    </submittedName>
</protein>
<feature type="transmembrane region" description="Helical" evidence="8">
    <location>
        <begin position="48"/>
        <end position="69"/>
    </location>
</feature>
<dbReference type="Pfam" id="PF01032">
    <property type="entry name" value="FecCD"/>
    <property type="match status" value="1"/>
</dbReference>
<keyword evidence="6 8" id="KW-1133">Transmembrane helix</keyword>
<accession>A0A172WGW8</accession>
<proteinExistence type="inferred from homology"/>
<dbReference type="GO" id="GO:0005886">
    <property type="term" value="C:plasma membrane"/>
    <property type="evidence" value="ECO:0007669"/>
    <property type="project" value="UniProtKB-SubCell"/>
</dbReference>
<evidence type="ECO:0000313" key="10">
    <source>
        <dbReference type="Proteomes" id="UP000076969"/>
    </source>
</evidence>
<feature type="transmembrane region" description="Helical" evidence="8">
    <location>
        <begin position="81"/>
        <end position="102"/>
    </location>
</feature>
<reference evidence="10" key="1">
    <citation type="journal article" date="2016" name="Syst. Appl. Microbiol.">
        <title>Thermococcus piezophilus sp. nov., a novel hyperthermophilic and piezophilic archaeon with a broad pressure range for growth, isolated from a deepest hydrothermal vent at the Mid-Cayman Rise.</title>
        <authorList>
            <person name="Dalmasso C."/>
            <person name="Oger P."/>
            <person name="Selva G."/>
            <person name="Courtine D."/>
            <person name="L'Haridon S."/>
            <person name="Garlaschelli A."/>
            <person name="Roussel E."/>
            <person name="Miyazaki J."/>
            <person name="Reveillaud J."/>
            <person name="Jebbar M."/>
            <person name="Takai K."/>
            <person name="Maignien L."/>
            <person name="Alain K."/>
        </authorList>
    </citation>
    <scope>NUCLEOTIDE SEQUENCE [LARGE SCALE GENOMIC DNA]</scope>
    <source>
        <strain evidence="10">CDGS</strain>
    </source>
</reference>
<evidence type="ECO:0000256" key="7">
    <source>
        <dbReference type="ARBA" id="ARBA00023136"/>
    </source>
</evidence>
<dbReference type="Gene3D" id="1.10.3470.10">
    <property type="entry name" value="ABC transporter involved in vitamin B12 uptake, BtuC"/>
    <property type="match status" value="1"/>
</dbReference>
<evidence type="ECO:0000256" key="6">
    <source>
        <dbReference type="ARBA" id="ARBA00022989"/>
    </source>
</evidence>
<evidence type="ECO:0000256" key="3">
    <source>
        <dbReference type="ARBA" id="ARBA00022448"/>
    </source>
</evidence>
<dbReference type="InterPro" id="IPR000522">
    <property type="entry name" value="ABC_transptr_permease_BtuC"/>
</dbReference>
<evidence type="ECO:0000256" key="8">
    <source>
        <dbReference type="SAM" id="Phobius"/>
    </source>
</evidence>
<evidence type="ECO:0000256" key="4">
    <source>
        <dbReference type="ARBA" id="ARBA00022475"/>
    </source>
</evidence>
<dbReference type="GeneID" id="28495579"/>
<sequence>MRKAFHLSFLLSPVLALIVSLCIGTYPIPPSAVVSMVLLKGAQLISEVLKILTLGKISFPVIIPYPSVYQTILFEIRLPRVLMAMLVGSALAISGAVLQAIFRNPLVNSYILGISSGAAFGAALAIGFSLSLGVTPLAFAFALLAVFMTTSLAKIGGRITPVSLVLAGIIVNAFFSALTSLLKFLMEHDKLASIVYWLMGSFANSDWGSVRVAFPVILAGCFMIYSMRWQLNVLSFGEEAKIVGVETEKLKFAFIVIISLITAVSVAFCGIIGWVGLMIPHIVRMAFGPDHKTLIPLTITVGASFMVLADTLARSIATYEIPIGILTTLLGIPFFAYLLRKTGGGWNA</sequence>
<comment type="subcellular location">
    <subcellularLocation>
        <location evidence="1">Cell membrane</location>
        <topology evidence="1">Multi-pass membrane protein</topology>
    </subcellularLocation>
</comment>
<dbReference type="EMBL" id="CP015520">
    <property type="protein sequence ID" value="ANF22640.1"/>
    <property type="molecule type" value="Genomic_DNA"/>
</dbReference>
<keyword evidence="10" id="KW-1185">Reference proteome</keyword>